<protein>
    <submittedName>
        <fullName evidence="2">S-layer homology domain-containing protein</fullName>
    </submittedName>
</protein>
<evidence type="ECO:0000259" key="1">
    <source>
        <dbReference type="PROSITE" id="PS51272"/>
    </source>
</evidence>
<gene>
    <name evidence="2" type="ORF">FPL14_04215</name>
</gene>
<proteinExistence type="predicted"/>
<dbReference type="EMBL" id="CP041969">
    <property type="protein sequence ID" value="QMV40497.1"/>
    <property type="molecule type" value="Genomic_DNA"/>
</dbReference>
<dbReference type="Proteomes" id="UP000515679">
    <property type="component" value="Chromosome"/>
</dbReference>
<dbReference type="Pfam" id="PF00395">
    <property type="entry name" value="SLH"/>
    <property type="match status" value="2"/>
</dbReference>
<dbReference type="AlphaFoldDB" id="A0A7G5BU63"/>
<feature type="domain" description="SLH" evidence="1">
    <location>
        <begin position="171"/>
        <end position="233"/>
    </location>
</feature>
<dbReference type="KEGG" id="cchl:FPL14_04215"/>
<reference evidence="2 3" key="1">
    <citation type="submission" date="2019-07" db="EMBL/GenBank/DDBJ databases">
        <authorList>
            <person name="Kim J.K."/>
            <person name="Cheong H.-M."/>
            <person name="Choi Y."/>
            <person name="Hwang K.J."/>
            <person name="Lee S."/>
            <person name="Choi C."/>
        </authorList>
    </citation>
    <scope>NUCLEOTIDE SEQUENCE [LARGE SCALE GENOMIC DNA]</scope>
    <source>
        <strain evidence="2 3">KS 22</strain>
    </source>
</reference>
<sequence length="372" mass="42317">MPMGETEVKTSKIVIGILAAILLISVTPAYAESADMPSKWAQKKLMEAIAENLVPERLQSDYQKPITRDEFAELLVRTYFMHIKDLDTAGGHNLDFDYWTPEEVLSKVTMDVEFEDAKQDYVKLAFIIGAINGITDTTFAPNRLITRQEAAVMIVNAYHLHIPNSYPGEEKLGLSDFKQIPLWAKPAVEIAKSHGFMDGVGGRFDFKSNITREQAIMMMRKVFDKNYAGVILRGNIDIFEYMDDLHFRVGKDYVKVVYEGDKDPDNWSELENHLMGAWLEDSLTMDEEYETGKAIIINCFNWQLMAKDYTGISKATIAGKPSKWDYGYMTVSTYNDDSLLEFKFKPIIGYSYVGAGYEYGYPPVPVEVKQIK</sequence>
<dbReference type="InterPro" id="IPR001119">
    <property type="entry name" value="SLH_dom"/>
</dbReference>
<organism evidence="2 3">
    <name type="scientific">Cohnella cholangitidis</name>
    <dbReference type="NCBI Taxonomy" id="2598458"/>
    <lineage>
        <taxon>Bacteria</taxon>
        <taxon>Bacillati</taxon>
        <taxon>Bacillota</taxon>
        <taxon>Bacilli</taxon>
        <taxon>Bacillales</taxon>
        <taxon>Paenibacillaceae</taxon>
        <taxon>Cohnella</taxon>
    </lineage>
</organism>
<keyword evidence="3" id="KW-1185">Reference proteome</keyword>
<evidence type="ECO:0000313" key="3">
    <source>
        <dbReference type="Proteomes" id="UP000515679"/>
    </source>
</evidence>
<dbReference type="PROSITE" id="PS51272">
    <property type="entry name" value="SLH"/>
    <property type="match status" value="2"/>
</dbReference>
<accession>A0A7G5BU63</accession>
<name>A0A7G5BU63_9BACL</name>
<feature type="domain" description="SLH" evidence="1">
    <location>
        <begin position="105"/>
        <end position="168"/>
    </location>
</feature>
<evidence type="ECO:0000313" key="2">
    <source>
        <dbReference type="EMBL" id="QMV40497.1"/>
    </source>
</evidence>